<organism evidence="1">
    <name type="scientific">Sipha flava</name>
    <name type="common">yellow sugarcane aphid</name>
    <dbReference type="NCBI Taxonomy" id="143950"/>
    <lineage>
        <taxon>Eukaryota</taxon>
        <taxon>Metazoa</taxon>
        <taxon>Ecdysozoa</taxon>
        <taxon>Arthropoda</taxon>
        <taxon>Hexapoda</taxon>
        <taxon>Insecta</taxon>
        <taxon>Pterygota</taxon>
        <taxon>Neoptera</taxon>
        <taxon>Paraneoptera</taxon>
        <taxon>Hemiptera</taxon>
        <taxon>Sternorrhyncha</taxon>
        <taxon>Aphidomorpha</taxon>
        <taxon>Aphidoidea</taxon>
        <taxon>Aphididae</taxon>
        <taxon>Sipha</taxon>
    </lineage>
</organism>
<dbReference type="AlphaFoldDB" id="A0A2S2R4J4"/>
<name>A0A2S2R4J4_9HEMI</name>
<proteinExistence type="predicted"/>
<reference evidence="1" key="1">
    <citation type="submission" date="2018-04" db="EMBL/GenBank/DDBJ databases">
        <title>Transcriptome assembly of Sipha flava.</title>
        <authorList>
            <person name="Scully E.D."/>
            <person name="Geib S.M."/>
            <person name="Palmer N.A."/>
            <person name="Koch K."/>
            <person name="Bradshaw J."/>
            <person name="Heng-Moss T."/>
            <person name="Sarath G."/>
        </authorList>
    </citation>
    <scope>NUCLEOTIDE SEQUENCE</scope>
</reference>
<accession>A0A2S2R4J4</accession>
<dbReference type="EMBL" id="GGMS01015712">
    <property type="protein sequence ID" value="MBY84915.1"/>
    <property type="molecule type" value="Transcribed_RNA"/>
</dbReference>
<sequence>MPKKSVVRCDAFTQTEWNFGRRDFGSQTTPKCSDVEVQTTDIGIKPSTVQRKRKYLRPRGSYPRRRITVQSTKLAYRLRRPRKSPSPTPQTQGQWRNRKSITIMINYILN</sequence>
<gene>
    <name evidence="1" type="ORF">g.49257</name>
</gene>
<evidence type="ECO:0000313" key="1">
    <source>
        <dbReference type="EMBL" id="MBY84915.1"/>
    </source>
</evidence>
<protein>
    <submittedName>
        <fullName evidence="1">Uncharacterized protein</fullName>
    </submittedName>
</protein>